<dbReference type="EMBL" id="IACK01199487">
    <property type="protein sequence ID" value="LAA95966.1"/>
    <property type="molecule type" value="Transcribed_RNA"/>
</dbReference>
<dbReference type="EMBL" id="IACK01199491">
    <property type="protein sequence ID" value="LAA95976.1"/>
    <property type="molecule type" value="Transcribed_RNA"/>
</dbReference>
<reference evidence="1" key="2">
    <citation type="submission" date="2017-11" db="EMBL/GenBank/DDBJ databases">
        <title>Coralsnake Venomics: Analyses of Venom Gland Transcriptomes and Proteomes of Six Brazilian Taxa.</title>
        <authorList>
            <person name="Aird S.D."/>
            <person name="Jorge da Silva N."/>
            <person name="Qiu L."/>
            <person name="Villar-Briones A."/>
            <person name="Aparecida-Saddi V."/>
            <person name="Campos-Telles M.P."/>
            <person name="Grau M."/>
            <person name="Mikheyev A.S."/>
        </authorList>
    </citation>
    <scope>NUCLEOTIDE SEQUENCE</scope>
    <source>
        <tissue evidence="1">Venom_gland</tissue>
    </source>
</reference>
<protein>
    <submittedName>
        <fullName evidence="1">Uncharacterized protein</fullName>
    </submittedName>
</protein>
<sequence>MICVKCKDTKIVSNDFFLSVRIETCLHTLIAEKPLCIVELELYSHCGNHIKEGIQCEFSFKEKASCFPKQITGNFTVRFTRILNEISILTFRLRKQGTGHKTTAALPVGRYTLDSRNISIGLLILEAFKFVF</sequence>
<proteinExistence type="predicted"/>
<reference evidence="1" key="1">
    <citation type="submission" date="2017-07" db="EMBL/GenBank/DDBJ databases">
        <authorList>
            <person name="Mikheyev A."/>
            <person name="Grau M."/>
        </authorList>
    </citation>
    <scope>NUCLEOTIDE SEQUENCE</scope>
    <source>
        <tissue evidence="1">Venom_gland</tissue>
    </source>
</reference>
<accession>A0A2D4JHJ8</accession>
<dbReference type="AlphaFoldDB" id="A0A2D4JHJ8"/>
<evidence type="ECO:0000313" key="1">
    <source>
        <dbReference type="EMBL" id="LAA95976.1"/>
    </source>
</evidence>
<name>A0A2D4JHJ8_MICLE</name>
<organism evidence="1">
    <name type="scientific">Micrurus lemniscatus lemniscatus</name>
    <dbReference type="NCBI Taxonomy" id="129467"/>
    <lineage>
        <taxon>Eukaryota</taxon>
        <taxon>Metazoa</taxon>
        <taxon>Chordata</taxon>
        <taxon>Craniata</taxon>
        <taxon>Vertebrata</taxon>
        <taxon>Euteleostomi</taxon>
        <taxon>Lepidosauria</taxon>
        <taxon>Squamata</taxon>
        <taxon>Bifurcata</taxon>
        <taxon>Unidentata</taxon>
        <taxon>Episquamata</taxon>
        <taxon>Toxicofera</taxon>
        <taxon>Serpentes</taxon>
        <taxon>Colubroidea</taxon>
        <taxon>Elapidae</taxon>
        <taxon>Elapinae</taxon>
        <taxon>Micrurus</taxon>
    </lineage>
</organism>